<evidence type="ECO:0000313" key="6">
    <source>
        <dbReference type="Proteomes" id="UP000054144"/>
    </source>
</evidence>
<evidence type="ECO:0000256" key="1">
    <source>
        <dbReference type="ARBA" id="ARBA00023125"/>
    </source>
</evidence>
<feature type="domain" description="HMG box" evidence="4">
    <location>
        <begin position="119"/>
        <end position="187"/>
    </location>
</feature>
<protein>
    <recommendedName>
        <fullName evidence="4">HMG box domain-containing protein</fullName>
    </recommendedName>
</protein>
<feature type="DNA-binding region" description="HMG box" evidence="2">
    <location>
        <begin position="221"/>
        <end position="286"/>
    </location>
</feature>
<keyword evidence="2" id="KW-0539">Nucleus</keyword>
<dbReference type="PANTHER" id="PTHR48112">
    <property type="entry name" value="HIGH MOBILITY GROUP PROTEIN DSP1"/>
    <property type="match status" value="1"/>
</dbReference>
<dbReference type="GO" id="GO:0003677">
    <property type="term" value="F:DNA binding"/>
    <property type="evidence" value="ECO:0007669"/>
    <property type="project" value="UniProtKB-UniRule"/>
</dbReference>
<dbReference type="AlphaFoldDB" id="A0A0D7ALH1"/>
<gene>
    <name evidence="5" type="ORF">FISHEDRAFT_56138</name>
</gene>
<dbReference type="PROSITE" id="PS50118">
    <property type="entry name" value="HMG_BOX_2"/>
    <property type="match status" value="2"/>
</dbReference>
<dbReference type="Proteomes" id="UP000054144">
    <property type="component" value="Unassembled WGS sequence"/>
</dbReference>
<proteinExistence type="predicted"/>
<feature type="domain" description="HMG box" evidence="4">
    <location>
        <begin position="221"/>
        <end position="286"/>
    </location>
</feature>
<name>A0A0D7ALH1_9AGAR</name>
<feature type="region of interest" description="Disordered" evidence="3">
    <location>
        <begin position="51"/>
        <end position="105"/>
    </location>
</feature>
<reference evidence="5 6" key="1">
    <citation type="journal article" date="2015" name="Fungal Genet. Biol.">
        <title>Evolution of novel wood decay mechanisms in Agaricales revealed by the genome sequences of Fistulina hepatica and Cylindrobasidium torrendii.</title>
        <authorList>
            <person name="Floudas D."/>
            <person name="Held B.W."/>
            <person name="Riley R."/>
            <person name="Nagy L.G."/>
            <person name="Koehler G."/>
            <person name="Ransdell A.S."/>
            <person name="Younus H."/>
            <person name="Chow J."/>
            <person name="Chiniquy J."/>
            <person name="Lipzen A."/>
            <person name="Tritt A."/>
            <person name="Sun H."/>
            <person name="Haridas S."/>
            <person name="LaButti K."/>
            <person name="Ohm R.A."/>
            <person name="Kues U."/>
            <person name="Blanchette R.A."/>
            <person name="Grigoriev I.V."/>
            <person name="Minto R.E."/>
            <person name="Hibbett D.S."/>
        </authorList>
    </citation>
    <scope>NUCLEOTIDE SEQUENCE [LARGE SCALE GENOMIC DNA]</scope>
    <source>
        <strain evidence="5 6">ATCC 64428</strain>
    </source>
</reference>
<evidence type="ECO:0000313" key="5">
    <source>
        <dbReference type="EMBL" id="KIY52161.1"/>
    </source>
</evidence>
<dbReference type="GO" id="GO:0005634">
    <property type="term" value="C:nucleus"/>
    <property type="evidence" value="ECO:0007669"/>
    <property type="project" value="UniProtKB-UniRule"/>
</dbReference>
<dbReference type="OrthoDB" id="1919336at2759"/>
<dbReference type="InterPro" id="IPR036910">
    <property type="entry name" value="HMG_box_dom_sf"/>
</dbReference>
<accession>A0A0D7ALH1</accession>
<dbReference type="InterPro" id="IPR009071">
    <property type="entry name" value="HMG_box_dom"/>
</dbReference>
<evidence type="ECO:0000256" key="2">
    <source>
        <dbReference type="PROSITE-ProRule" id="PRU00267"/>
    </source>
</evidence>
<dbReference type="SMART" id="SM00398">
    <property type="entry name" value="HMG"/>
    <property type="match status" value="2"/>
</dbReference>
<feature type="DNA-binding region" description="HMG box" evidence="2">
    <location>
        <begin position="119"/>
        <end position="187"/>
    </location>
</feature>
<dbReference type="CDD" id="cd00084">
    <property type="entry name" value="HMG-box_SF"/>
    <property type="match status" value="2"/>
</dbReference>
<evidence type="ECO:0000256" key="3">
    <source>
        <dbReference type="SAM" id="MobiDB-lite"/>
    </source>
</evidence>
<organism evidence="5 6">
    <name type="scientific">Fistulina hepatica ATCC 64428</name>
    <dbReference type="NCBI Taxonomy" id="1128425"/>
    <lineage>
        <taxon>Eukaryota</taxon>
        <taxon>Fungi</taxon>
        <taxon>Dikarya</taxon>
        <taxon>Basidiomycota</taxon>
        <taxon>Agaricomycotina</taxon>
        <taxon>Agaricomycetes</taxon>
        <taxon>Agaricomycetidae</taxon>
        <taxon>Agaricales</taxon>
        <taxon>Fistulinaceae</taxon>
        <taxon>Fistulina</taxon>
    </lineage>
</organism>
<dbReference type="Gene3D" id="1.10.30.10">
    <property type="entry name" value="High mobility group box domain"/>
    <property type="match status" value="2"/>
</dbReference>
<dbReference type="Pfam" id="PF00505">
    <property type="entry name" value="HMG_box"/>
    <property type="match status" value="2"/>
</dbReference>
<dbReference type="InterPro" id="IPR050342">
    <property type="entry name" value="HMGB"/>
</dbReference>
<keyword evidence="1 2" id="KW-0238">DNA-binding</keyword>
<dbReference type="EMBL" id="KN881645">
    <property type="protein sequence ID" value="KIY52161.1"/>
    <property type="molecule type" value="Genomic_DNA"/>
</dbReference>
<sequence>MTVFSSALLPGLRSGMAAIRLPFAFGVRAGCIRPLTVTRTFYASSRFGMPAAKTASKPKGRKTTAKSSTAKKATAKKTTAKKAAPKKKAARKAAPKKKKTAKKVVKQPVFKITQTMMPPKRPLNPFLHFAMEEKASMPPATSASEAMEHMKVLSAKYQQLSPSQKKVFEDRAAQQSAKYATARAEWERNIDPSTLRKMNKVLVAKGKRRLRRYIVMREKENKKPLTSFFRFYADYRASHDITGRSLMDVSRDVGVAWKNLPAAEREVYKQSADQDAAKWRGARARA</sequence>
<feature type="compositionally biased region" description="Basic residues" evidence="3">
    <location>
        <begin position="73"/>
        <end position="105"/>
    </location>
</feature>
<evidence type="ECO:0000259" key="4">
    <source>
        <dbReference type="PROSITE" id="PS50118"/>
    </source>
</evidence>
<dbReference type="SUPFAM" id="SSF47095">
    <property type="entry name" value="HMG-box"/>
    <property type="match status" value="2"/>
</dbReference>
<keyword evidence="6" id="KW-1185">Reference proteome</keyword>